<feature type="domain" description="Tyr recombinase" evidence="5">
    <location>
        <begin position="121"/>
        <end position="315"/>
    </location>
</feature>
<gene>
    <name evidence="7" type="ORF">JHL17_08655</name>
</gene>
<dbReference type="Gene3D" id="1.10.150.130">
    <property type="match status" value="1"/>
</dbReference>
<keyword evidence="2 4" id="KW-0238">DNA-binding</keyword>
<dbReference type="PANTHER" id="PTHR34605">
    <property type="entry name" value="PHAGE_INTEGRASE DOMAIN-CONTAINING PROTEIN"/>
    <property type="match status" value="1"/>
</dbReference>
<dbReference type="InterPro" id="IPR002104">
    <property type="entry name" value="Integrase_catalytic"/>
</dbReference>
<evidence type="ECO:0000256" key="2">
    <source>
        <dbReference type="ARBA" id="ARBA00023125"/>
    </source>
</evidence>
<dbReference type="InterPro" id="IPR004107">
    <property type="entry name" value="Integrase_SAM-like_N"/>
</dbReference>
<evidence type="ECO:0000256" key="4">
    <source>
        <dbReference type="PROSITE-ProRule" id="PRU01248"/>
    </source>
</evidence>
<dbReference type="InterPro" id="IPR010998">
    <property type="entry name" value="Integrase_recombinase_N"/>
</dbReference>
<dbReference type="PROSITE" id="PS51900">
    <property type="entry name" value="CB"/>
    <property type="match status" value="1"/>
</dbReference>
<keyword evidence="1" id="KW-0229">DNA integration</keyword>
<dbReference type="SUPFAM" id="SSF56349">
    <property type="entry name" value="DNA breaking-rejoining enzymes"/>
    <property type="match status" value="1"/>
</dbReference>
<protein>
    <submittedName>
        <fullName evidence="7">Tyrosine-type recombinase/integrase</fullName>
    </submittedName>
</protein>
<evidence type="ECO:0000313" key="7">
    <source>
        <dbReference type="EMBL" id="MBK1837481.1"/>
    </source>
</evidence>
<evidence type="ECO:0000313" key="8">
    <source>
        <dbReference type="Proteomes" id="UP000652760"/>
    </source>
</evidence>
<keyword evidence="8" id="KW-1185">Reference proteome</keyword>
<reference evidence="8" key="1">
    <citation type="submission" date="2021-01" db="EMBL/GenBank/DDBJ databases">
        <title>Genome public.</title>
        <authorList>
            <person name="Liu C."/>
            <person name="Sun Q."/>
        </authorList>
    </citation>
    <scope>NUCLEOTIDE SEQUENCE [LARGE SCALE GENOMIC DNA]</scope>
    <source>
        <strain evidence="8">YIM B02556</strain>
    </source>
</reference>
<dbReference type="PANTHER" id="PTHR34605:SF4">
    <property type="entry name" value="DNA ADENINE METHYLTRANSFERASE"/>
    <property type="match status" value="1"/>
</dbReference>
<proteinExistence type="predicted"/>
<dbReference type="CDD" id="cd00799">
    <property type="entry name" value="INT_Cre_C"/>
    <property type="match status" value="1"/>
</dbReference>
<name>A0ABS1F256_9PROT</name>
<dbReference type="EMBL" id="JAENHM010000027">
    <property type="protein sequence ID" value="MBK1837481.1"/>
    <property type="molecule type" value="Genomic_DNA"/>
</dbReference>
<evidence type="ECO:0000256" key="1">
    <source>
        <dbReference type="ARBA" id="ARBA00022908"/>
    </source>
</evidence>
<keyword evidence="3" id="KW-0233">DNA recombination</keyword>
<dbReference type="PROSITE" id="PS51898">
    <property type="entry name" value="TYR_RECOMBINASE"/>
    <property type="match status" value="1"/>
</dbReference>
<dbReference type="RefSeq" id="WP_200192116.1">
    <property type="nucleotide sequence ID" value="NZ_JAENHM010000027.1"/>
</dbReference>
<dbReference type="SUPFAM" id="SSF47823">
    <property type="entry name" value="lambda integrase-like, N-terminal domain"/>
    <property type="match status" value="1"/>
</dbReference>
<dbReference type="Gene3D" id="1.10.443.10">
    <property type="entry name" value="Intergrase catalytic core"/>
    <property type="match status" value="1"/>
</dbReference>
<sequence length="319" mass="34880">MLLPVCSPFTPPDPTVDTERTHDYVAMARSPNTLRAYAADLRDFERYCRRRGEAVLPATSQTVAAYLAFLADQGRRVATLKRRLAAISQAHQLAGFPSLTADAHVRSVFKGIRRHHGSAPSPKAPIMIEDLRAMVAALPDRPRGTRNRALLLLGFAGGFRRSELNDLTRADVEFCRDGLIVTLRRSKTDQEGEGRRVAIPYGSLPQTCPVRALRDWLSTAGIAEGAIFRAVTRQGFIRRPMTTQSVALIVKQAAKGAGLDPRRFAGHSLRAGLCTSAARAGVSDRAIMNQTGHRSAATLRRYIRDGNLFTDNAAARLGL</sequence>
<dbReference type="Proteomes" id="UP000652760">
    <property type="component" value="Unassembled WGS sequence"/>
</dbReference>
<accession>A0ABS1F256</accession>
<dbReference type="InterPro" id="IPR044068">
    <property type="entry name" value="CB"/>
</dbReference>
<comment type="caution">
    <text evidence="7">The sequence shown here is derived from an EMBL/GenBank/DDBJ whole genome shotgun (WGS) entry which is preliminary data.</text>
</comment>
<dbReference type="Pfam" id="PF02899">
    <property type="entry name" value="Phage_int_SAM_1"/>
    <property type="match status" value="1"/>
</dbReference>
<feature type="domain" description="Core-binding (CB)" evidence="6">
    <location>
        <begin position="15"/>
        <end position="95"/>
    </location>
</feature>
<dbReference type="InterPro" id="IPR013762">
    <property type="entry name" value="Integrase-like_cat_sf"/>
</dbReference>
<dbReference type="InterPro" id="IPR052925">
    <property type="entry name" value="Phage_Integrase-like_Recomb"/>
</dbReference>
<dbReference type="InterPro" id="IPR011010">
    <property type="entry name" value="DNA_brk_join_enz"/>
</dbReference>
<dbReference type="Pfam" id="PF00589">
    <property type="entry name" value="Phage_integrase"/>
    <property type="match status" value="1"/>
</dbReference>
<evidence type="ECO:0000259" key="5">
    <source>
        <dbReference type="PROSITE" id="PS51898"/>
    </source>
</evidence>
<evidence type="ECO:0000256" key="3">
    <source>
        <dbReference type="ARBA" id="ARBA00023172"/>
    </source>
</evidence>
<organism evidence="7 8">
    <name type="scientific">Azospirillum endophyticum</name>
    <dbReference type="NCBI Taxonomy" id="2800326"/>
    <lineage>
        <taxon>Bacteria</taxon>
        <taxon>Pseudomonadati</taxon>
        <taxon>Pseudomonadota</taxon>
        <taxon>Alphaproteobacteria</taxon>
        <taxon>Rhodospirillales</taxon>
        <taxon>Azospirillaceae</taxon>
        <taxon>Azospirillum</taxon>
    </lineage>
</organism>
<evidence type="ECO:0000259" key="6">
    <source>
        <dbReference type="PROSITE" id="PS51900"/>
    </source>
</evidence>